<dbReference type="EMBL" id="BPQB01000135">
    <property type="protein sequence ID" value="GJF00132.1"/>
    <property type="molecule type" value="Genomic_DNA"/>
</dbReference>
<evidence type="ECO:0000256" key="1">
    <source>
        <dbReference type="SAM" id="MobiDB-lite"/>
    </source>
</evidence>
<evidence type="ECO:0000313" key="3">
    <source>
        <dbReference type="EMBL" id="GJF00132.1"/>
    </source>
</evidence>
<proteinExistence type="predicted"/>
<evidence type="ECO:0000313" key="4">
    <source>
        <dbReference type="Proteomes" id="UP000703269"/>
    </source>
</evidence>
<dbReference type="InterPro" id="IPR001810">
    <property type="entry name" value="F-box_dom"/>
</dbReference>
<evidence type="ECO:0000259" key="2">
    <source>
        <dbReference type="Pfam" id="PF12937"/>
    </source>
</evidence>
<organism evidence="3 4">
    <name type="scientific">Phanerochaete sordida</name>
    <dbReference type="NCBI Taxonomy" id="48140"/>
    <lineage>
        <taxon>Eukaryota</taxon>
        <taxon>Fungi</taxon>
        <taxon>Dikarya</taxon>
        <taxon>Basidiomycota</taxon>
        <taxon>Agaricomycotina</taxon>
        <taxon>Agaricomycetes</taxon>
        <taxon>Polyporales</taxon>
        <taxon>Phanerochaetaceae</taxon>
        <taxon>Phanerochaete</taxon>
    </lineage>
</organism>
<dbReference type="Proteomes" id="UP000703269">
    <property type="component" value="Unassembled WGS sequence"/>
</dbReference>
<feature type="compositionally biased region" description="Polar residues" evidence="1">
    <location>
        <begin position="515"/>
        <end position="530"/>
    </location>
</feature>
<dbReference type="AlphaFoldDB" id="A0A9P3GS20"/>
<keyword evidence="4" id="KW-1185">Reference proteome</keyword>
<comment type="caution">
    <text evidence="3">The sequence shown here is derived from an EMBL/GenBank/DDBJ whole genome shotgun (WGS) entry which is preliminary data.</text>
</comment>
<feature type="region of interest" description="Disordered" evidence="1">
    <location>
        <begin position="502"/>
        <end position="530"/>
    </location>
</feature>
<protein>
    <submittedName>
        <fullName evidence="3">F-box protein</fullName>
    </submittedName>
</protein>
<name>A0A9P3GS20_9APHY</name>
<dbReference type="InterPro" id="IPR032675">
    <property type="entry name" value="LRR_dom_sf"/>
</dbReference>
<sequence>MHSCLLIHEILQDIFGYFNEYRDLHSLSLVCRAFLAPANDELWADLPGLSPLIKCLPDHLLGDSEIDEGILTIVQPPRTEDWHRVQLHAFRVKSLRVELDDGDHKEYTINQAALEIFVAGLPSNAPLLPRLESLAWHNWSLAKFAPLFINPSLTFLEYYPSSETPEVLARVAEAAPRLRILRLFDTQYSLPEPVDAVFNDTLLCLNHLTQLNFDHVPLRADTLVHLSRLPSLLYLSVFLLKHDVTSWTSPSWGGFPRLERLSLIPDRERGRTIPSAPFLRALSGASLTSLDITMPPAIGESELEQLMSAIGHLHRLLFLSINFNDWHVEGWGSLVFDATVLSPLYAIGGMTSLTVINAPITLQPQSVHELAHAWQDIRGFSLHSSDHCHLRLEDLAVFSQHWHKLDTLKVQLYPVESGWEHDDKAGRSASSLSYLHLCTSRIARPATAQVAQYLAEIFPYATIEHGFHRQSWELQRMTAEEIEAGAVLDNVKALKKELRRQLRRRASGRGAQRPTAETSSSARTANAHAT</sequence>
<accession>A0A9P3GS20</accession>
<dbReference type="Gene3D" id="3.80.10.10">
    <property type="entry name" value="Ribonuclease Inhibitor"/>
    <property type="match status" value="1"/>
</dbReference>
<reference evidence="3 4" key="1">
    <citation type="submission" date="2021-08" db="EMBL/GenBank/DDBJ databases">
        <title>Draft Genome Sequence of Phanerochaete sordida strain YK-624.</title>
        <authorList>
            <person name="Mori T."/>
            <person name="Dohra H."/>
            <person name="Suzuki T."/>
            <person name="Kawagishi H."/>
            <person name="Hirai H."/>
        </authorList>
    </citation>
    <scope>NUCLEOTIDE SEQUENCE [LARGE SCALE GENOMIC DNA]</scope>
    <source>
        <strain evidence="3 4">YK-624</strain>
    </source>
</reference>
<feature type="domain" description="F-box" evidence="2">
    <location>
        <begin position="8"/>
        <end position="45"/>
    </location>
</feature>
<dbReference type="Pfam" id="PF12937">
    <property type="entry name" value="F-box-like"/>
    <property type="match status" value="1"/>
</dbReference>
<dbReference type="OrthoDB" id="3543113at2759"/>
<dbReference type="SUPFAM" id="SSF52047">
    <property type="entry name" value="RNI-like"/>
    <property type="match status" value="1"/>
</dbReference>
<gene>
    <name evidence="3" type="ORF">PsYK624_164110</name>
</gene>